<keyword evidence="3" id="KW-1185">Reference proteome</keyword>
<dbReference type="Gene3D" id="1.25.40.620">
    <property type="match status" value="1"/>
</dbReference>
<organism evidence="2 3">
    <name type="scientific">Phormidium yuhuli AB48</name>
    <dbReference type="NCBI Taxonomy" id="2940671"/>
    <lineage>
        <taxon>Bacteria</taxon>
        <taxon>Bacillati</taxon>
        <taxon>Cyanobacteriota</taxon>
        <taxon>Cyanophyceae</taxon>
        <taxon>Oscillatoriophycideae</taxon>
        <taxon>Oscillatoriales</taxon>
        <taxon>Oscillatoriaceae</taxon>
        <taxon>Phormidium</taxon>
        <taxon>Phormidium yuhuli</taxon>
    </lineage>
</organism>
<name>A0ABY5AN83_9CYAN</name>
<dbReference type="PANTHER" id="PTHR34800">
    <property type="entry name" value="TETRAPYRROLE-BINDING PROTEIN, CHLOROPLASTIC"/>
    <property type="match status" value="1"/>
</dbReference>
<dbReference type="EMBL" id="CP098611">
    <property type="protein sequence ID" value="USR90280.1"/>
    <property type="molecule type" value="Genomic_DNA"/>
</dbReference>
<proteinExistence type="predicted"/>
<accession>A0ABY5AN83</accession>
<dbReference type="CDD" id="cd16383">
    <property type="entry name" value="GUN4"/>
    <property type="match status" value="1"/>
</dbReference>
<dbReference type="RefSeq" id="WP_252662257.1">
    <property type="nucleotide sequence ID" value="NZ_CP098611.1"/>
</dbReference>
<reference evidence="2" key="1">
    <citation type="submission" date="2022-06" db="EMBL/GenBank/DDBJ databases">
        <title>Genome sequence of Phormidium yuhuli AB48 isolated from an industrial photobioreactor environment.</title>
        <authorList>
            <person name="Qiu Y."/>
            <person name="Noonan A.J.C."/>
            <person name="Dofher K."/>
            <person name="Koch M."/>
            <person name="Kieft B."/>
            <person name="Lin X."/>
            <person name="Ziels R.M."/>
            <person name="Hallam S.J."/>
        </authorList>
    </citation>
    <scope>NUCLEOTIDE SEQUENCE</scope>
    <source>
        <strain evidence="2">AB48</strain>
    </source>
</reference>
<protein>
    <submittedName>
        <fullName evidence="2">GUN4 domain-containing protein</fullName>
    </submittedName>
</protein>
<gene>
    <name evidence="2" type="ORF">NEA10_15715</name>
</gene>
<dbReference type="Proteomes" id="UP001056708">
    <property type="component" value="Chromosome"/>
</dbReference>
<dbReference type="Pfam" id="PF05419">
    <property type="entry name" value="GUN4"/>
    <property type="match status" value="1"/>
</dbReference>
<evidence type="ECO:0000313" key="3">
    <source>
        <dbReference type="Proteomes" id="UP001056708"/>
    </source>
</evidence>
<dbReference type="Gene3D" id="1.10.10.1770">
    <property type="entry name" value="Gun4-like"/>
    <property type="match status" value="1"/>
</dbReference>
<dbReference type="InterPro" id="IPR008629">
    <property type="entry name" value="GUN4-like"/>
</dbReference>
<sequence>MSPCPICGTDCQEDWLSCPRCGWDVTPESRGAIAENPSHLYWGRSLWQRLDQEVTLNRRLAMLEQRLFDLEQRQQMLTWPTQPSDSDWLYSPLATYLSQQNWREADGWTWQRILEVAQVGERLWLEPEEIANFPQQELQALDELWYSYSQGALGWSVQADIWWESAGQYSQFCDRVGWRSQGTWLYYDDLYSQGDAPRGHFPILPWRKRSCYGVGGFTAAELLDHWMARFPPSHDGGI</sequence>
<feature type="domain" description="GUN4-like" evidence="1">
    <location>
        <begin position="85"/>
        <end position="204"/>
    </location>
</feature>
<evidence type="ECO:0000259" key="1">
    <source>
        <dbReference type="Pfam" id="PF05419"/>
    </source>
</evidence>
<dbReference type="SUPFAM" id="SSF140869">
    <property type="entry name" value="GUN4-like"/>
    <property type="match status" value="1"/>
</dbReference>
<dbReference type="InterPro" id="IPR037215">
    <property type="entry name" value="GUN4-like_sf"/>
</dbReference>
<dbReference type="PANTHER" id="PTHR34800:SF1">
    <property type="entry name" value="TETRAPYRROLE-BINDING PROTEIN, CHLOROPLASTIC"/>
    <property type="match status" value="1"/>
</dbReference>
<evidence type="ECO:0000313" key="2">
    <source>
        <dbReference type="EMBL" id="USR90280.1"/>
    </source>
</evidence>